<proteinExistence type="predicted"/>
<name>A0A4P2Q6C4_SORCE</name>
<dbReference type="AlphaFoldDB" id="A0A4P2Q6C4"/>
<dbReference type="SUPFAM" id="SSF81606">
    <property type="entry name" value="PP2C-like"/>
    <property type="match status" value="1"/>
</dbReference>
<evidence type="ECO:0000313" key="1">
    <source>
        <dbReference type="EMBL" id="AUX24960.1"/>
    </source>
</evidence>
<evidence type="ECO:0008006" key="3">
    <source>
        <dbReference type="Google" id="ProtNLM"/>
    </source>
</evidence>
<organism evidence="1 2">
    <name type="scientific">Sorangium cellulosum</name>
    <name type="common">Polyangium cellulosum</name>
    <dbReference type="NCBI Taxonomy" id="56"/>
    <lineage>
        <taxon>Bacteria</taxon>
        <taxon>Pseudomonadati</taxon>
        <taxon>Myxococcota</taxon>
        <taxon>Polyangia</taxon>
        <taxon>Polyangiales</taxon>
        <taxon>Polyangiaceae</taxon>
        <taxon>Sorangium</taxon>
    </lineage>
</organism>
<dbReference type="Proteomes" id="UP000295781">
    <property type="component" value="Chromosome"/>
</dbReference>
<dbReference type="Gene3D" id="3.60.40.10">
    <property type="entry name" value="PPM-type phosphatase domain"/>
    <property type="match status" value="1"/>
</dbReference>
<dbReference type="EMBL" id="CP012670">
    <property type="protein sequence ID" value="AUX24960.1"/>
    <property type="molecule type" value="Genomic_DNA"/>
</dbReference>
<sequence length="52" mass="5254">MGCGARCPKGRIAGILRSHRDLSPAASLLVDLANEHGGPDNVTCVLARLGGG</sequence>
<dbReference type="InterPro" id="IPR036457">
    <property type="entry name" value="PPM-type-like_dom_sf"/>
</dbReference>
<evidence type="ECO:0000313" key="2">
    <source>
        <dbReference type="Proteomes" id="UP000295781"/>
    </source>
</evidence>
<dbReference type="RefSeq" id="WP_242515278.1">
    <property type="nucleotide sequence ID" value="NZ_CP012670.1"/>
</dbReference>
<accession>A0A4P2Q6C4</accession>
<gene>
    <name evidence="1" type="ORF">SOCEGT47_055010</name>
</gene>
<protein>
    <recommendedName>
        <fullName evidence="3">PPM-type phosphatase domain-containing protein</fullName>
    </recommendedName>
</protein>
<reference evidence="1 2" key="1">
    <citation type="submission" date="2015-09" db="EMBL/GenBank/DDBJ databases">
        <title>Sorangium comparison.</title>
        <authorList>
            <person name="Zaburannyi N."/>
            <person name="Bunk B."/>
            <person name="Overmann J."/>
            <person name="Mueller R."/>
        </authorList>
    </citation>
    <scope>NUCLEOTIDE SEQUENCE [LARGE SCALE GENOMIC DNA]</scope>
    <source>
        <strain evidence="1 2">So ceGT47</strain>
    </source>
</reference>